<proteinExistence type="predicted"/>
<comment type="caution">
    <text evidence="10">The sequence shown here is derived from an EMBL/GenBank/DDBJ whole genome shotgun (WGS) entry which is preliminary data.</text>
</comment>
<keyword evidence="5" id="KW-1133">Transmembrane helix</keyword>
<evidence type="ECO:0000256" key="2">
    <source>
        <dbReference type="ARBA" id="ARBA00004240"/>
    </source>
</evidence>
<evidence type="ECO:0000256" key="1">
    <source>
        <dbReference type="ARBA" id="ARBA00004141"/>
    </source>
</evidence>
<name>A0ABN9XJ02_9DINO</name>
<dbReference type="SMART" id="SM00973">
    <property type="entry name" value="Sec63"/>
    <property type="match status" value="1"/>
</dbReference>
<evidence type="ECO:0000256" key="5">
    <source>
        <dbReference type="ARBA" id="ARBA00022989"/>
    </source>
</evidence>
<keyword evidence="7" id="KW-0143">Chaperone</keyword>
<dbReference type="InterPro" id="IPR004179">
    <property type="entry name" value="Sec63-dom"/>
</dbReference>
<dbReference type="SUPFAM" id="SSF158702">
    <property type="entry name" value="Sec63 N-terminal domain-like"/>
    <property type="match status" value="1"/>
</dbReference>
<evidence type="ECO:0000256" key="8">
    <source>
        <dbReference type="SAM" id="MobiDB-lite"/>
    </source>
</evidence>
<keyword evidence="6" id="KW-0472">Membrane</keyword>
<dbReference type="Gene3D" id="2.60.40.150">
    <property type="entry name" value="C2 domain"/>
    <property type="match status" value="1"/>
</dbReference>
<evidence type="ECO:0000313" key="11">
    <source>
        <dbReference type="Proteomes" id="UP001189429"/>
    </source>
</evidence>
<feature type="compositionally biased region" description="Low complexity" evidence="8">
    <location>
        <begin position="315"/>
        <end position="326"/>
    </location>
</feature>
<evidence type="ECO:0000313" key="10">
    <source>
        <dbReference type="EMBL" id="CAK0899100.1"/>
    </source>
</evidence>
<keyword evidence="11" id="KW-1185">Reference proteome</keyword>
<dbReference type="Proteomes" id="UP001189429">
    <property type="component" value="Unassembled WGS sequence"/>
</dbReference>
<evidence type="ECO:0000259" key="9">
    <source>
        <dbReference type="SMART" id="SM00973"/>
    </source>
</evidence>
<feature type="region of interest" description="Disordered" evidence="8">
    <location>
        <begin position="313"/>
        <end position="335"/>
    </location>
</feature>
<dbReference type="InterPro" id="IPR014756">
    <property type="entry name" value="Ig_E-set"/>
</dbReference>
<protein>
    <recommendedName>
        <fullName evidence="9">SEC63 domain-containing protein</fullName>
    </recommendedName>
</protein>
<sequence>MRRLHERMAPLVQAELTALLRQAPRLGRAMASVAARGEGDRAERLEALRGILCFRRCLVQALEPGDSPLLQVPHVDKSRLPRGPAPSLHELVAPGGAAALVKQLGLTPEQGLDVQAFCHHAPRIELTCTVEVEDENDIAEGDLATLTVRLLRANLAEGEAIGPVHAPLFPMPKFEEWWLLVYDEGSKSLVTADVVLGNGREEVSKVRFMVPRAGDFRWRVFALCDSYLGLDVDREVHFTALKRSEVSHEIFVHPADRNIRSLFEEIMQGLQPPEVASSRDLRLCTKPSGRFFPACSVGFWFSSCRVAPASPRTHLPPSSSSFLPSPTRNTCTART</sequence>
<dbReference type="Pfam" id="PF02889">
    <property type="entry name" value="Sec63"/>
    <property type="match status" value="1"/>
</dbReference>
<organism evidence="10 11">
    <name type="scientific">Prorocentrum cordatum</name>
    <dbReference type="NCBI Taxonomy" id="2364126"/>
    <lineage>
        <taxon>Eukaryota</taxon>
        <taxon>Sar</taxon>
        <taxon>Alveolata</taxon>
        <taxon>Dinophyceae</taxon>
        <taxon>Prorocentrales</taxon>
        <taxon>Prorocentraceae</taxon>
        <taxon>Prorocentrum</taxon>
    </lineage>
</organism>
<dbReference type="PANTHER" id="PTHR24075:SF0">
    <property type="entry name" value="TRANSLOCATION PROTEIN SEC63 HOMOLOG"/>
    <property type="match status" value="1"/>
</dbReference>
<gene>
    <name evidence="10" type="ORF">PCOR1329_LOCUS76693</name>
</gene>
<dbReference type="EMBL" id="CAUYUJ010020549">
    <property type="protein sequence ID" value="CAK0899100.1"/>
    <property type="molecule type" value="Genomic_DNA"/>
</dbReference>
<evidence type="ECO:0000256" key="6">
    <source>
        <dbReference type="ARBA" id="ARBA00023136"/>
    </source>
</evidence>
<feature type="domain" description="SEC63" evidence="9">
    <location>
        <begin position="1"/>
        <end position="238"/>
    </location>
</feature>
<evidence type="ECO:0000256" key="4">
    <source>
        <dbReference type="ARBA" id="ARBA00022824"/>
    </source>
</evidence>
<comment type="subcellular location">
    <subcellularLocation>
        <location evidence="2">Endoplasmic reticulum</location>
    </subcellularLocation>
    <subcellularLocation>
        <location evidence="1">Membrane</location>
        <topology evidence="1">Multi-pass membrane protein</topology>
    </subcellularLocation>
</comment>
<reference evidence="10" key="1">
    <citation type="submission" date="2023-10" db="EMBL/GenBank/DDBJ databases">
        <authorList>
            <person name="Chen Y."/>
            <person name="Shah S."/>
            <person name="Dougan E. K."/>
            <person name="Thang M."/>
            <person name="Chan C."/>
        </authorList>
    </citation>
    <scope>NUCLEOTIDE SEQUENCE [LARGE SCALE GENOMIC DNA]</scope>
</reference>
<evidence type="ECO:0000256" key="3">
    <source>
        <dbReference type="ARBA" id="ARBA00022692"/>
    </source>
</evidence>
<dbReference type="PANTHER" id="PTHR24075">
    <property type="entry name" value="SEC63 DOMAIN-CONTAINING"/>
    <property type="match status" value="1"/>
</dbReference>
<keyword evidence="4" id="KW-0256">Endoplasmic reticulum</keyword>
<dbReference type="SUPFAM" id="SSF81296">
    <property type="entry name" value="E set domains"/>
    <property type="match status" value="1"/>
</dbReference>
<keyword evidence="3" id="KW-0812">Transmembrane</keyword>
<evidence type="ECO:0000256" key="7">
    <source>
        <dbReference type="ARBA" id="ARBA00023186"/>
    </source>
</evidence>
<dbReference type="InterPro" id="IPR035892">
    <property type="entry name" value="C2_domain_sf"/>
</dbReference>
<accession>A0ABN9XJ02</accession>